<dbReference type="Gene3D" id="2.60.40.10">
    <property type="entry name" value="Immunoglobulins"/>
    <property type="match status" value="1"/>
</dbReference>
<proteinExistence type="predicted"/>
<evidence type="ECO:0000313" key="4">
    <source>
        <dbReference type="EMBL" id="KYG78002.1"/>
    </source>
</evidence>
<sequence>MRKSIPFIILALISFIVGCANISTPQGGPEDETPPVLLSSVPEQGQTNYQGQSIFLTFDEWVNTKNIETDIIITPRVTGSFKTRVKKNTVELSFFEPFRENTTYSVGFGSTIQDITNNNPAQNLNLSFSTGAYIDSLTISGNVKTLLDQEPAEDALVALYFANDSTDILNGVASYFSITDTLGNYKFVNLPAGDYRLYATNDKNNNNKADSKDEKYGFYPDTLQLNSNLEGINLTIQNLNTTELRKLSSRHFGAYYDITFNKQLTDFQLVNNENLSFQPVGDDKIRFYRNGRNYGDTLNLIYQATDSLEYVLQDTVKLYFTDSKVEKADFTISTVPNRSQALPGDTLVFEFSKPLTDYNLDSINITIDSTQTIDLNSDAFKFNQYRTELNTGITLTELLTRQNPQMNIYTGRGAFISADGDSSKVIEKAYNFTESSETASITGKVTTDAPNIIVQLLSASNKAVVRESYSKDFSFQYLPAGRYMVRVIDDRNGNRKLDIGNMLTQELPEDIHYYFDSYYQTKVIEVRKNWENTDTNISF</sequence>
<name>A0A150XH15_9BACT</name>
<gene>
    <name evidence="4" type="ORF">AWW68_04335</name>
</gene>
<keyword evidence="1 2" id="KW-0732">Signal</keyword>
<protein>
    <recommendedName>
        <fullName evidence="3">SbsA Ig-like domain-containing protein</fullName>
    </recommendedName>
</protein>
<evidence type="ECO:0000256" key="1">
    <source>
        <dbReference type="ARBA" id="ARBA00022729"/>
    </source>
</evidence>
<dbReference type="SUPFAM" id="SSF117074">
    <property type="entry name" value="Hypothetical protein PA1324"/>
    <property type="match status" value="1"/>
</dbReference>
<accession>A0A150XH15</accession>
<dbReference type="STRING" id="333140.AWW68_04335"/>
<dbReference type="InterPro" id="IPR032812">
    <property type="entry name" value="SbsA_Ig"/>
</dbReference>
<keyword evidence="5" id="KW-1185">Reference proteome</keyword>
<evidence type="ECO:0000256" key="2">
    <source>
        <dbReference type="SAM" id="SignalP"/>
    </source>
</evidence>
<organism evidence="4 5">
    <name type="scientific">Roseivirga spongicola</name>
    <dbReference type="NCBI Taxonomy" id="333140"/>
    <lineage>
        <taxon>Bacteria</taxon>
        <taxon>Pseudomonadati</taxon>
        <taxon>Bacteroidota</taxon>
        <taxon>Cytophagia</taxon>
        <taxon>Cytophagales</taxon>
        <taxon>Roseivirgaceae</taxon>
        <taxon>Roseivirga</taxon>
    </lineage>
</organism>
<feature type="signal peptide" evidence="2">
    <location>
        <begin position="1"/>
        <end position="19"/>
    </location>
</feature>
<dbReference type="OrthoDB" id="9809989at2"/>
<reference evidence="4 5" key="1">
    <citation type="submission" date="2016-01" db="EMBL/GenBank/DDBJ databases">
        <title>Genome sequencing of Roseivirga spongicola UST030701-084.</title>
        <authorList>
            <person name="Selvaratnam C."/>
            <person name="Thevarajoo S."/>
            <person name="Goh K.M."/>
            <person name="Ee R."/>
            <person name="Chan K.-G."/>
            <person name="Chong C.S."/>
        </authorList>
    </citation>
    <scope>NUCLEOTIDE SEQUENCE [LARGE SCALE GENOMIC DNA]</scope>
    <source>
        <strain evidence="4 5">UST030701-084</strain>
    </source>
</reference>
<dbReference type="Proteomes" id="UP000075606">
    <property type="component" value="Unassembled WGS sequence"/>
</dbReference>
<feature type="domain" description="SbsA Ig-like" evidence="3">
    <location>
        <begin position="31"/>
        <end position="130"/>
    </location>
</feature>
<dbReference type="PROSITE" id="PS51257">
    <property type="entry name" value="PROKAR_LIPOPROTEIN"/>
    <property type="match status" value="1"/>
</dbReference>
<evidence type="ECO:0000259" key="3">
    <source>
        <dbReference type="Pfam" id="PF13205"/>
    </source>
</evidence>
<dbReference type="InterPro" id="IPR013783">
    <property type="entry name" value="Ig-like_fold"/>
</dbReference>
<feature type="chain" id="PRO_5007574732" description="SbsA Ig-like domain-containing protein" evidence="2">
    <location>
        <begin position="20"/>
        <end position="539"/>
    </location>
</feature>
<dbReference type="AlphaFoldDB" id="A0A150XH15"/>
<dbReference type="EMBL" id="LRPC01000001">
    <property type="protein sequence ID" value="KYG78002.1"/>
    <property type="molecule type" value="Genomic_DNA"/>
</dbReference>
<comment type="caution">
    <text evidence="4">The sequence shown here is derived from an EMBL/GenBank/DDBJ whole genome shotgun (WGS) entry which is preliminary data.</text>
</comment>
<dbReference type="Pfam" id="PF13205">
    <property type="entry name" value="Big_5"/>
    <property type="match status" value="1"/>
</dbReference>
<dbReference type="RefSeq" id="WP_068216978.1">
    <property type="nucleotide sequence ID" value="NZ_CP139724.1"/>
</dbReference>
<evidence type="ECO:0000313" key="5">
    <source>
        <dbReference type="Proteomes" id="UP000075606"/>
    </source>
</evidence>